<dbReference type="Proteomes" id="UP001148629">
    <property type="component" value="Unassembled WGS sequence"/>
</dbReference>
<protein>
    <submittedName>
        <fullName evidence="1">Uncharacterized protein</fullName>
    </submittedName>
</protein>
<proteinExistence type="predicted"/>
<evidence type="ECO:0000313" key="2">
    <source>
        <dbReference type="Proteomes" id="UP001148629"/>
    </source>
</evidence>
<gene>
    <name evidence="1" type="ORF">NM208_g11992</name>
</gene>
<reference evidence="1" key="1">
    <citation type="submission" date="2022-08" db="EMBL/GenBank/DDBJ databases">
        <title>Genome Sequence of Fusarium decemcellulare.</title>
        <authorList>
            <person name="Buettner E."/>
        </authorList>
    </citation>
    <scope>NUCLEOTIDE SEQUENCE</scope>
    <source>
        <strain evidence="1">Babe19</strain>
    </source>
</reference>
<organism evidence="1 2">
    <name type="scientific">Fusarium decemcellulare</name>
    <dbReference type="NCBI Taxonomy" id="57161"/>
    <lineage>
        <taxon>Eukaryota</taxon>
        <taxon>Fungi</taxon>
        <taxon>Dikarya</taxon>
        <taxon>Ascomycota</taxon>
        <taxon>Pezizomycotina</taxon>
        <taxon>Sordariomycetes</taxon>
        <taxon>Hypocreomycetidae</taxon>
        <taxon>Hypocreales</taxon>
        <taxon>Nectriaceae</taxon>
        <taxon>Fusarium</taxon>
        <taxon>Fusarium decemcellulare species complex</taxon>
    </lineage>
</organism>
<accession>A0ACC1RT41</accession>
<name>A0ACC1RT41_9HYPO</name>
<keyword evidence="2" id="KW-1185">Reference proteome</keyword>
<comment type="caution">
    <text evidence="1">The sequence shown here is derived from an EMBL/GenBank/DDBJ whole genome shotgun (WGS) entry which is preliminary data.</text>
</comment>
<dbReference type="EMBL" id="JANRMS010002048">
    <property type="protein sequence ID" value="KAJ3524615.1"/>
    <property type="molecule type" value="Genomic_DNA"/>
</dbReference>
<sequence length="719" mass="80307">MGKDVTAGDKEAVARCMPPLSDSHSLMPQARAWPRLERFHSPSFAIAISTLHSSTPEQSHSVASMFPPPARKHITRSRNGCAVCKSKRLKCDEAKPACSRCERLGIPCPGYQKPLRWAGGSKSPPKDKANTPGSNASTASQESPESTTYQPQQPPEQFVPEFYTPELLDQFTNVINPGNFNLQDNVSLVSPVPFIEFSDELLQMYPDQTTEQTPSAASQEPNQDELWPDTMLTTTHPTHRVLDRQNSSSQSANAGREMPLSRPLQDHSSVLVEYYFKEVCGLMSCYDSPMNPYRTTIQNVWTDSMPLYYITQSMAAACLSEVSPTLSTVGRQMQDQAVICLSREAQKTQLDTSHLLALVMLGMSLSWHDPGSLGRSEFELLSKQVLSDTPSDAIPLADKQKKFFFYNSVVYWRMLLSFVTDLDSDDQGIENSPSKPPPSNGRDTREPRMPHPQTGIGIEVQDLVAKVGSLVRKERKRIRTRRFASREDIEQAQRAIVAAERLHSELCAIEPPNESSIVDSGDEMTPAIHLVRVAEAYRCTGLLQLYRNFPDLLSPYLSSGDTAMQLRRMSSTDQACSGPDARSLEDTWLTCLAMHILDLIQSIPETSRSRSIQPLLLVSICSELSVNRTYCSLAGLQQFPAASIATSPRFKASLTGLDVLQARRFVISRLSAYENILAAKPVRQMMKLIKETWAWMEQDKADVYWMDVMMEKGYETLMG</sequence>
<evidence type="ECO:0000313" key="1">
    <source>
        <dbReference type="EMBL" id="KAJ3524615.1"/>
    </source>
</evidence>